<sequence length="638" mass="69786">MAAGHPEPERVRRRLHDALEVHLADALNARFAEAARASDETIWRIRRLDLDLVVNTSWDENELADAWATECRRAVTHAIETGGDGVSVVRFASPASFLASFLSDVANGSCWSKWWYGEFTGLRLLTRAAAIRTALLRKPLVGLQALATLAPSAMVLVIAELTRQDARVVVDALCAVLEDRDTPDDSAVLFAMARRDTLPVHRDDEERWVLRVLAESARVPAARPSRGFVALAHAMARLASLTAGAGERMAVIAHAIRLGDEVALQVVAFPDDADCLAPLLSLPASLRMEILTMVVSRDVVDATARHAPSSEFEWMPVAAPLLLAESVAAMPFEGATLGMPDIGTAGDPPAQCASAAALLRLWVMATACGGERAVRVLGDPIVRRLSGVGTQIATSDLVRWLGARTATDVQQLERVNAEWLWSRGAVGMGDWLLVHSQDRNDRPTVVLLDAARGHWLVQRDASLAQSPAELLPWFNGSMVERTPARVWCDTYESRAVLQEMPLTVDAVLLPEIDDRDTSDRSQVQRRLDRLADELAWIALPVSLQVPAEVERALYVIAQGTLRTLAWRMPGFARATLPHLWANFLAVDAQVVVGEHRMVATLSRPPLAMIVSMTGLFHLSYLLPWMTPSAVKLFPSERA</sequence>
<evidence type="ECO:0000313" key="1">
    <source>
        <dbReference type="EMBL" id="HCT56505.1"/>
    </source>
</evidence>
<gene>
    <name evidence="1" type="ORF">DGD08_04750</name>
</gene>
<dbReference type="EMBL" id="DPIY01000005">
    <property type="protein sequence ID" value="HCT56505.1"/>
    <property type="molecule type" value="Genomic_DNA"/>
</dbReference>
<dbReference type="Proteomes" id="UP000264071">
    <property type="component" value="Unassembled WGS sequence"/>
</dbReference>
<name>A0A3D4V604_9BACT</name>
<organism evidence="1 2">
    <name type="scientific">Gemmatimonas aurantiaca</name>
    <dbReference type="NCBI Taxonomy" id="173480"/>
    <lineage>
        <taxon>Bacteria</taxon>
        <taxon>Pseudomonadati</taxon>
        <taxon>Gemmatimonadota</taxon>
        <taxon>Gemmatimonadia</taxon>
        <taxon>Gemmatimonadales</taxon>
        <taxon>Gemmatimonadaceae</taxon>
        <taxon>Gemmatimonas</taxon>
    </lineage>
</organism>
<dbReference type="AlphaFoldDB" id="A0A3D4V604"/>
<reference evidence="1 2" key="1">
    <citation type="journal article" date="2018" name="Nat. Biotechnol.">
        <title>A standardized bacterial taxonomy based on genome phylogeny substantially revises the tree of life.</title>
        <authorList>
            <person name="Parks D.H."/>
            <person name="Chuvochina M."/>
            <person name="Waite D.W."/>
            <person name="Rinke C."/>
            <person name="Skarshewski A."/>
            <person name="Chaumeil P.A."/>
            <person name="Hugenholtz P."/>
        </authorList>
    </citation>
    <scope>NUCLEOTIDE SEQUENCE [LARGE SCALE GENOMIC DNA]</scope>
    <source>
        <strain evidence="1">UBA8844</strain>
    </source>
</reference>
<proteinExistence type="predicted"/>
<accession>A0A3D4V604</accession>
<evidence type="ECO:0000313" key="2">
    <source>
        <dbReference type="Proteomes" id="UP000264071"/>
    </source>
</evidence>
<protein>
    <submittedName>
        <fullName evidence="1">Uncharacterized protein</fullName>
    </submittedName>
</protein>
<comment type="caution">
    <text evidence="1">The sequence shown here is derived from an EMBL/GenBank/DDBJ whole genome shotgun (WGS) entry which is preliminary data.</text>
</comment>